<sequence>MSDDRHKKALDQAVQKLRTQFSNYVTAIYCYGSYARGEQKFWSDVDVLVKVSDDTSPRIMRQMRAEVIPEQYDLPEVDLKFSSGEEFSTSYRFNENIKKEGKLIWKKD</sequence>
<evidence type="ECO:0000259" key="1">
    <source>
        <dbReference type="Pfam" id="PF01909"/>
    </source>
</evidence>
<feature type="domain" description="Polymerase nucleotidyl transferase" evidence="1">
    <location>
        <begin position="11"/>
        <end position="98"/>
    </location>
</feature>
<dbReference type="Gene3D" id="3.30.460.10">
    <property type="entry name" value="Beta Polymerase, domain 2"/>
    <property type="match status" value="1"/>
</dbReference>
<dbReference type="Pfam" id="PF01909">
    <property type="entry name" value="NTP_transf_2"/>
    <property type="match status" value="1"/>
</dbReference>
<dbReference type="RefSeq" id="WP_147598450.1">
    <property type="nucleotide sequence ID" value="NZ_BAABXP010000001.1"/>
</dbReference>
<reference evidence="2 3" key="1">
    <citation type="submission" date="2024-06" db="EMBL/GenBank/DDBJ databases">
        <title>Genomic Encyclopedia of Type Strains, Phase IV (KMG-IV): sequencing the most valuable type-strain genomes for metagenomic binning, comparative biology and taxonomic classification.</title>
        <authorList>
            <person name="Goeker M."/>
        </authorList>
    </citation>
    <scope>NUCLEOTIDE SEQUENCE [LARGE SCALE GENOMIC DNA]</scope>
    <source>
        <strain evidence="2 3">DSM 29492</strain>
    </source>
</reference>
<dbReference type="InterPro" id="IPR043519">
    <property type="entry name" value="NT_sf"/>
</dbReference>
<evidence type="ECO:0000313" key="3">
    <source>
        <dbReference type="Proteomes" id="UP001549106"/>
    </source>
</evidence>
<name>A0ABV2LZ25_9FIRM</name>
<dbReference type="PANTHER" id="PTHR33933">
    <property type="entry name" value="NUCLEOTIDYLTRANSFERASE"/>
    <property type="match status" value="1"/>
</dbReference>
<accession>A0ABV2LZ25</accession>
<protein>
    <submittedName>
        <fullName evidence="2">Nucleotidyltransferase</fullName>
    </submittedName>
</protein>
<keyword evidence="3" id="KW-1185">Reference proteome</keyword>
<dbReference type="SUPFAM" id="SSF81301">
    <property type="entry name" value="Nucleotidyltransferase"/>
    <property type="match status" value="1"/>
</dbReference>
<dbReference type="InterPro" id="IPR002934">
    <property type="entry name" value="Polymerase_NTP_transf_dom"/>
</dbReference>
<proteinExistence type="predicted"/>
<comment type="caution">
    <text evidence="2">The sequence shown here is derived from an EMBL/GenBank/DDBJ whole genome shotgun (WGS) entry which is preliminary data.</text>
</comment>
<gene>
    <name evidence="2" type="ORF">ABID24_000692</name>
</gene>
<dbReference type="EMBL" id="JBEPMJ010000003">
    <property type="protein sequence ID" value="MET3749465.1"/>
    <property type="molecule type" value="Genomic_DNA"/>
</dbReference>
<dbReference type="PANTHER" id="PTHR33933:SF3">
    <property type="entry name" value="PROTEIN ADENYLYLTRANSFERASE MJ0604-RELATED"/>
    <property type="match status" value="1"/>
</dbReference>
<evidence type="ECO:0000313" key="2">
    <source>
        <dbReference type="EMBL" id="MET3749465.1"/>
    </source>
</evidence>
<dbReference type="CDD" id="cd05403">
    <property type="entry name" value="NT_KNTase_like"/>
    <property type="match status" value="1"/>
</dbReference>
<dbReference type="Proteomes" id="UP001549106">
    <property type="component" value="Unassembled WGS sequence"/>
</dbReference>
<organism evidence="2 3">
    <name type="scientific">Blautia caecimuris</name>
    <dbReference type="NCBI Taxonomy" id="1796615"/>
    <lineage>
        <taxon>Bacteria</taxon>
        <taxon>Bacillati</taxon>
        <taxon>Bacillota</taxon>
        <taxon>Clostridia</taxon>
        <taxon>Lachnospirales</taxon>
        <taxon>Lachnospiraceae</taxon>
        <taxon>Blautia</taxon>
    </lineage>
</organism>
<dbReference type="InterPro" id="IPR052548">
    <property type="entry name" value="Type_VII_TA_antitoxin"/>
</dbReference>